<comment type="subcellular location">
    <subcellularLocation>
        <location evidence="1">Cell membrane</location>
        <topology evidence="1">Multi-pass membrane protein</topology>
    </subcellularLocation>
</comment>
<keyword evidence="4 9" id="KW-0812">Transmembrane</keyword>
<keyword evidence="6 9" id="KW-1133">Transmembrane helix</keyword>
<evidence type="ECO:0000256" key="5">
    <source>
        <dbReference type="ARBA" id="ARBA00022970"/>
    </source>
</evidence>
<feature type="transmembrane region" description="Helical" evidence="9">
    <location>
        <begin position="6"/>
        <end position="31"/>
    </location>
</feature>
<evidence type="ECO:0000256" key="6">
    <source>
        <dbReference type="ARBA" id="ARBA00022989"/>
    </source>
</evidence>
<dbReference type="PANTHER" id="PTHR11795:SF442">
    <property type="entry name" value="ABC TRANSPORTER ATP-BINDING PROTEIN"/>
    <property type="match status" value="1"/>
</dbReference>
<keyword evidence="11" id="KW-1185">Reference proteome</keyword>
<evidence type="ECO:0000313" key="10">
    <source>
        <dbReference type="EMBL" id="BEQ14734.1"/>
    </source>
</evidence>
<dbReference type="GO" id="GO:0005886">
    <property type="term" value="C:plasma membrane"/>
    <property type="evidence" value="ECO:0007669"/>
    <property type="project" value="UniProtKB-SubCell"/>
</dbReference>
<keyword evidence="7 9" id="KW-0472">Membrane</keyword>
<keyword evidence="3" id="KW-1003">Cell membrane</keyword>
<reference evidence="11" key="1">
    <citation type="journal article" date="2023" name="Arch. Microbiol.">
        <title>Desulfoferula mesophilus gen. nov. sp. nov., a mesophilic sulfate-reducing bacterium isolated from a brackish lake sediment.</title>
        <authorList>
            <person name="Watanabe T."/>
            <person name="Yabe T."/>
            <person name="Tsuji J.M."/>
            <person name="Fukui M."/>
        </authorList>
    </citation>
    <scope>NUCLEOTIDE SEQUENCE [LARGE SCALE GENOMIC DNA]</scope>
    <source>
        <strain evidence="11">12FAK</strain>
    </source>
</reference>
<dbReference type="AlphaFoldDB" id="A0AAU9EJF9"/>
<dbReference type="GO" id="GO:0022857">
    <property type="term" value="F:transmembrane transporter activity"/>
    <property type="evidence" value="ECO:0007669"/>
    <property type="project" value="InterPro"/>
</dbReference>
<evidence type="ECO:0000313" key="11">
    <source>
        <dbReference type="Proteomes" id="UP001366166"/>
    </source>
</evidence>
<dbReference type="KEGG" id="dmp:FAK_18000"/>
<evidence type="ECO:0000256" key="2">
    <source>
        <dbReference type="ARBA" id="ARBA00022448"/>
    </source>
</evidence>
<name>A0AAU9EJF9_9BACT</name>
<gene>
    <name evidence="10" type="ORF">FAK_18000</name>
</gene>
<dbReference type="Pfam" id="PF02653">
    <property type="entry name" value="BPD_transp_2"/>
    <property type="match status" value="1"/>
</dbReference>
<dbReference type="Proteomes" id="UP001366166">
    <property type="component" value="Chromosome"/>
</dbReference>
<feature type="transmembrane region" description="Helical" evidence="9">
    <location>
        <begin position="38"/>
        <end position="56"/>
    </location>
</feature>
<evidence type="ECO:0000256" key="8">
    <source>
        <dbReference type="ARBA" id="ARBA00037998"/>
    </source>
</evidence>
<evidence type="ECO:0000256" key="1">
    <source>
        <dbReference type="ARBA" id="ARBA00004651"/>
    </source>
</evidence>
<evidence type="ECO:0000256" key="7">
    <source>
        <dbReference type="ARBA" id="ARBA00023136"/>
    </source>
</evidence>
<organism evidence="10 11">
    <name type="scientific">Desulfoferula mesophila</name>
    <dbReference type="NCBI Taxonomy" id="3058419"/>
    <lineage>
        <taxon>Bacteria</taxon>
        <taxon>Pseudomonadati</taxon>
        <taxon>Thermodesulfobacteriota</taxon>
        <taxon>Desulfarculia</taxon>
        <taxon>Desulfarculales</taxon>
        <taxon>Desulfarculaceae</taxon>
        <taxon>Desulfoferula</taxon>
    </lineage>
</organism>
<feature type="transmembrane region" description="Helical" evidence="9">
    <location>
        <begin position="144"/>
        <end position="164"/>
    </location>
</feature>
<comment type="similarity">
    <text evidence="8">Belongs to the binding-protein-dependent transport system permease family. LivHM subfamily.</text>
</comment>
<accession>A0AAU9EJF9</accession>
<feature type="transmembrane region" description="Helical" evidence="9">
    <location>
        <begin position="193"/>
        <end position="213"/>
    </location>
</feature>
<dbReference type="PANTHER" id="PTHR11795">
    <property type="entry name" value="BRANCHED-CHAIN AMINO ACID TRANSPORT SYSTEM PERMEASE PROTEIN LIVH"/>
    <property type="match status" value="1"/>
</dbReference>
<dbReference type="InterPro" id="IPR001851">
    <property type="entry name" value="ABC_transp_permease"/>
</dbReference>
<proteinExistence type="inferred from homology"/>
<dbReference type="RefSeq" id="WP_338606428.1">
    <property type="nucleotide sequence ID" value="NZ_AP028679.1"/>
</dbReference>
<dbReference type="CDD" id="cd06582">
    <property type="entry name" value="TM_PBP1_LivH_like"/>
    <property type="match status" value="1"/>
</dbReference>
<feature type="transmembrane region" description="Helical" evidence="9">
    <location>
        <begin position="258"/>
        <end position="280"/>
    </location>
</feature>
<dbReference type="GO" id="GO:0006865">
    <property type="term" value="P:amino acid transport"/>
    <property type="evidence" value="ECO:0007669"/>
    <property type="project" value="UniProtKB-KW"/>
</dbReference>
<keyword evidence="5" id="KW-0029">Amino-acid transport</keyword>
<feature type="transmembrane region" description="Helical" evidence="9">
    <location>
        <begin position="62"/>
        <end position="85"/>
    </location>
</feature>
<dbReference type="InterPro" id="IPR052157">
    <property type="entry name" value="BCAA_transport_permease"/>
</dbReference>
<protein>
    <submittedName>
        <fullName evidence="10">Branched-chain amino acid ABC transporter permease</fullName>
    </submittedName>
</protein>
<evidence type="ECO:0000256" key="9">
    <source>
        <dbReference type="SAM" id="Phobius"/>
    </source>
</evidence>
<evidence type="ECO:0000256" key="4">
    <source>
        <dbReference type="ARBA" id="ARBA00022692"/>
    </source>
</evidence>
<evidence type="ECO:0000256" key="3">
    <source>
        <dbReference type="ARBA" id="ARBA00022475"/>
    </source>
</evidence>
<sequence>MEFSYFIYQLIIGLSYSMLLFLIASGLTIIFGLLNIPNFAHGSLYMLGAYFTYYFLKSIPGLPFGLAIVFSVMAVGIIGAVLEFIPLRKIYERTHALQLLMTFSFILMIDDATKYFAGTDFLSIAIPKLMDGAITLPGDREMPIYSIFIILCGLVVAYLLWLGLYKTRLGKLIQAGTANKEMLSALGINVPRLFTLVFILGAILAGMAGGLSGPLKAVSVGMGETVIITIFAIVIVGGVGSLKGAFIASILIGELNTFGVVFFPDFAMAFTYILVIVVLLTKPEGLFRSR</sequence>
<feature type="transmembrane region" description="Helical" evidence="9">
    <location>
        <begin position="225"/>
        <end position="252"/>
    </location>
</feature>
<keyword evidence="2" id="KW-0813">Transport</keyword>
<dbReference type="EMBL" id="AP028679">
    <property type="protein sequence ID" value="BEQ14734.1"/>
    <property type="molecule type" value="Genomic_DNA"/>
</dbReference>